<dbReference type="PROSITE" id="PS00122">
    <property type="entry name" value="CARBOXYLESTERASE_B_1"/>
    <property type="match status" value="1"/>
</dbReference>
<dbReference type="GO" id="GO:0004104">
    <property type="term" value="F:cholinesterase activity"/>
    <property type="evidence" value="ECO:0007669"/>
    <property type="project" value="InterPro"/>
</dbReference>
<dbReference type="InterPro" id="IPR029058">
    <property type="entry name" value="AB_hydrolase_fold"/>
</dbReference>
<gene>
    <name evidence="6" type="ORF">D9613_000969</name>
</gene>
<dbReference type="Pfam" id="PF00135">
    <property type="entry name" value="COesterase"/>
    <property type="match status" value="2"/>
</dbReference>
<dbReference type="PRINTS" id="PR00878">
    <property type="entry name" value="CHOLNESTRASE"/>
</dbReference>
<dbReference type="PANTHER" id="PTHR43918">
    <property type="entry name" value="ACETYLCHOLINESTERASE"/>
    <property type="match status" value="1"/>
</dbReference>
<comment type="caution">
    <text evidence="6">The sequence shown here is derived from an EMBL/GenBank/DDBJ whole genome shotgun (WGS) entry which is preliminary data.</text>
</comment>
<reference evidence="6 7" key="1">
    <citation type="submission" date="2019-12" db="EMBL/GenBank/DDBJ databases">
        <authorList>
            <person name="Floudas D."/>
            <person name="Bentzer J."/>
            <person name="Ahren D."/>
            <person name="Johansson T."/>
            <person name="Persson P."/>
            <person name="Tunlid A."/>
        </authorList>
    </citation>
    <scope>NUCLEOTIDE SEQUENCE [LARGE SCALE GENOMIC DNA]</scope>
    <source>
        <strain evidence="6 7">CBS 102.39</strain>
    </source>
</reference>
<accession>A0A8H4R245</accession>
<dbReference type="EMBL" id="JAACJL010000015">
    <property type="protein sequence ID" value="KAF4620392.1"/>
    <property type="molecule type" value="Genomic_DNA"/>
</dbReference>
<evidence type="ECO:0000256" key="3">
    <source>
        <dbReference type="ARBA" id="ARBA00023157"/>
    </source>
</evidence>
<dbReference type="EC" id="3.1.1.-" evidence="4"/>
<dbReference type="Gene3D" id="3.40.50.1820">
    <property type="entry name" value="alpha/beta hydrolase"/>
    <property type="match status" value="1"/>
</dbReference>
<evidence type="ECO:0000256" key="2">
    <source>
        <dbReference type="ARBA" id="ARBA00022801"/>
    </source>
</evidence>
<dbReference type="AlphaFoldDB" id="A0A8H4R245"/>
<name>A0A8H4R245_9AGAR</name>
<feature type="domain" description="Carboxylesterase type B" evidence="5">
    <location>
        <begin position="27"/>
        <end position="346"/>
    </location>
</feature>
<sequence>MRSLILPLLYSALLGRAFTINADGGTLVTTEEGVVAGTLVLPTVRQFLGIPFASAGRWEAPSKPAKRSSILKADKFSDTCLQLKTPGNLEFLKLAGGQGIDIPESENCLTVNIWAPSTSRKQKTAVLLWIYGGAFQFGSSNLPIYGGQNIVRDHDDITIVTFNYRLNIFGQPNAPQLANGHDSQNFGLLDLEAAVQWVHDNIAAFGGDPNRISIFGQSAGSTAADAYSFSHPHDTIVKGIIQQSGNLALVTNGLLANPTLDETSWNAISEAVGCGNVTNSAQFSCMKAIPARTLEDAVIQSGINFKFIVDDITLFSDLAQRRASGNFLRVPVLGGSTLNEGDIFVVASQLVASGSAVPFSTEIMSDIMTQTGFTCNAGVTAQDRLKAKVPTWRYQYQAVFANQSPRQDMRAYHASEIPIVFGTYNTSTFAPPTADEIALSKYMQTAWVAFARNPTQGLVNFGWPLYNPTTLSTAQLGNLANSTGVSFIQGSLIDTVCSSDDLNQLQTFSSQLASNFA</sequence>
<feature type="signal peptide" evidence="4">
    <location>
        <begin position="1"/>
        <end position="19"/>
    </location>
</feature>
<evidence type="ECO:0000313" key="6">
    <source>
        <dbReference type="EMBL" id="KAF4620392.1"/>
    </source>
</evidence>
<dbReference type="InterPro" id="IPR019826">
    <property type="entry name" value="Carboxylesterase_B_AS"/>
</dbReference>
<organism evidence="6 7">
    <name type="scientific">Agrocybe pediades</name>
    <dbReference type="NCBI Taxonomy" id="84607"/>
    <lineage>
        <taxon>Eukaryota</taxon>
        <taxon>Fungi</taxon>
        <taxon>Dikarya</taxon>
        <taxon>Basidiomycota</taxon>
        <taxon>Agaricomycotina</taxon>
        <taxon>Agaricomycetes</taxon>
        <taxon>Agaricomycetidae</taxon>
        <taxon>Agaricales</taxon>
        <taxon>Agaricineae</taxon>
        <taxon>Strophariaceae</taxon>
        <taxon>Agrocybe</taxon>
    </lineage>
</organism>
<comment type="similarity">
    <text evidence="1 4">Belongs to the type-B carboxylesterase/lipase family.</text>
</comment>
<dbReference type="InterPro" id="IPR000997">
    <property type="entry name" value="Cholinesterase"/>
</dbReference>
<dbReference type="InterPro" id="IPR050654">
    <property type="entry name" value="AChE-related_enzymes"/>
</dbReference>
<keyword evidence="3" id="KW-1015">Disulfide bond</keyword>
<evidence type="ECO:0000259" key="5">
    <source>
        <dbReference type="Pfam" id="PF00135"/>
    </source>
</evidence>
<dbReference type="SUPFAM" id="SSF53474">
    <property type="entry name" value="alpha/beta-Hydrolases"/>
    <property type="match status" value="1"/>
</dbReference>
<keyword evidence="2 4" id="KW-0378">Hydrolase</keyword>
<keyword evidence="4" id="KW-0732">Signal</keyword>
<proteinExistence type="inferred from homology"/>
<dbReference type="PANTHER" id="PTHR43918:SF4">
    <property type="entry name" value="CARBOXYLIC ESTER HYDROLASE"/>
    <property type="match status" value="1"/>
</dbReference>
<protein>
    <recommendedName>
        <fullName evidence="4">Carboxylic ester hydrolase</fullName>
        <ecNumber evidence="4">3.1.1.-</ecNumber>
    </recommendedName>
</protein>
<evidence type="ECO:0000313" key="7">
    <source>
        <dbReference type="Proteomes" id="UP000521872"/>
    </source>
</evidence>
<keyword evidence="7" id="KW-1185">Reference proteome</keyword>
<evidence type="ECO:0000256" key="1">
    <source>
        <dbReference type="ARBA" id="ARBA00005964"/>
    </source>
</evidence>
<feature type="domain" description="Carboxylesterase type B" evidence="5">
    <location>
        <begin position="360"/>
        <end position="476"/>
    </location>
</feature>
<dbReference type="InterPro" id="IPR002018">
    <property type="entry name" value="CarbesteraseB"/>
</dbReference>
<dbReference type="Proteomes" id="UP000521872">
    <property type="component" value="Unassembled WGS sequence"/>
</dbReference>
<evidence type="ECO:0000256" key="4">
    <source>
        <dbReference type="RuleBase" id="RU361235"/>
    </source>
</evidence>
<feature type="chain" id="PRO_5034904844" description="Carboxylic ester hydrolase" evidence="4">
    <location>
        <begin position="20"/>
        <end position="517"/>
    </location>
</feature>